<name>A0ABV0TSP0_9TELE</name>
<proteinExistence type="predicted"/>
<accession>A0ABV0TSP0</accession>
<evidence type="ECO:0000313" key="1">
    <source>
        <dbReference type="EMBL" id="MEQ2235026.1"/>
    </source>
</evidence>
<sequence length="115" mass="12639">MEYVDGLANNDTWSQLQLQPLQGDEDLLNIGLDVYCLSYVDDESLMGQEALLFPPHSLPSTISPQIPPSLGALNVVPNVCFNVPNFSIKTAFSLKRLMTTERQRLSGNSACRAVV</sequence>
<gene>
    <name evidence="1" type="ORF">ILYODFUR_037436</name>
</gene>
<protein>
    <submittedName>
        <fullName evidence="1">Uncharacterized protein</fullName>
    </submittedName>
</protein>
<organism evidence="1 2">
    <name type="scientific">Ilyodon furcidens</name>
    <name type="common">goldbreast splitfin</name>
    <dbReference type="NCBI Taxonomy" id="33524"/>
    <lineage>
        <taxon>Eukaryota</taxon>
        <taxon>Metazoa</taxon>
        <taxon>Chordata</taxon>
        <taxon>Craniata</taxon>
        <taxon>Vertebrata</taxon>
        <taxon>Euteleostomi</taxon>
        <taxon>Actinopterygii</taxon>
        <taxon>Neopterygii</taxon>
        <taxon>Teleostei</taxon>
        <taxon>Neoteleostei</taxon>
        <taxon>Acanthomorphata</taxon>
        <taxon>Ovalentaria</taxon>
        <taxon>Atherinomorphae</taxon>
        <taxon>Cyprinodontiformes</taxon>
        <taxon>Goodeidae</taxon>
        <taxon>Ilyodon</taxon>
    </lineage>
</organism>
<dbReference type="EMBL" id="JAHRIQ010043025">
    <property type="protein sequence ID" value="MEQ2235026.1"/>
    <property type="molecule type" value="Genomic_DNA"/>
</dbReference>
<reference evidence="1 2" key="1">
    <citation type="submission" date="2021-06" db="EMBL/GenBank/DDBJ databases">
        <authorList>
            <person name="Palmer J.M."/>
        </authorList>
    </citation>
    <scope>NUCLEOTIDE SEQUENCE [LARGE SCALE GENOMIC DNA]</scope>
    <source>
        <strain evidence="2">if_2019</strain>
        <tissue evidence="1">Muscle</tissue>
    </source>
</reference>
<dbReference type="Proteomes" id="UP001482620">
    <property type="component" value="Unassembled WGS sequence"/>
</dbReference>
<evidence type="ECO:0000313" key="2">
    <source>
        <dbReference type="Proteomes" id="UP001482620"/>
    </source>
</evidence>
<comment type="caution">
    <text evidence="1">The sequence shown here is derived from an EMBL/GenBank/DDBJ whole genome shotgun (WGS) entry which is preliminary data.</text>
</comment>
<keyword evidence="2" id="KW-1185">Reference proteome</keyword>